<dbReference type="SUPFAM" id="SSF52540">
    <property type="entry name" value="P-loop containing nucleoside triphosphate hydrolases"/>
    <property type="match status" value="2"/>
</dbReference>
<dbReference type="Pfam" id="PF05729">
    <property type="entry name" value="NACHT"/>
    <property type="match status" value="1"/>
</dbReference>
<feature type="coiled-coil region" evidence="1">
    <location>
        <begin position="656"/>
        <end position="683"/>
    </location>
</feature>
<keyword evidence="4" id="KW-1185">Reference proteome</keyword>
<dbReference type="PANTHER" id="PTHR46844:SF1">
    <property type="entry name" value="SLR5058 PROTEIN"/>
    <property type="match status" value="1"/>
</dbReference>
<dbReference type="Proteomes" id="UP000031532">
    <property type="component" value="Unassembled WGS sequence"/>
</dbReference>
<accession>A0A9X5I6Q5</accession>
<dbReference type="OrthoDB" id="448481at2"/>
<proteinExistence type="predicted"/>
<dbReference type="EMBL" id="JTJC03000007">
    <property type="protein sequence ID" value="NHC37320.1"/>
    <property type="molecule type" value="Genomic_DNA"/>
</dbReference>
<keyword evidence="1" id="KW-0175">Coiled coil</keyword>
<organism evidence="3 4">
    <name type="scientific">Scytonema millei VB511283</name>
    <dbReference type="NCBI Taxonomy" id="1245923"/>
    <lineage>
        <taxon>Bacteria</taxon>
        <taxon>Bacillati</taxon>
        <taxon>Cyanobacteriota</taxon>
        <taxon>Cyanophyceae</taxon>
        <taxon>Nostocales</taxon>
        <taxon>Scytonemataceae</taxon>
        <taxon>Scytonema</taxon>
    </lineage>
</organism>
<dbReference type="InterPro" id="IPR007111">
    <property type="entry name" value="NACHT_NTPase"/>
</dbReference>
<reference evidence="3 4" key="1">
    <citation type="journal article" date="2015" name="Genome Announc.">
        <title>Draft Genome Sequence of the Terrestrial Cyanobacterium Scytonema millei VB511283, Isolated from Eastern India.</title>
        <authorList>
            <person name="Sen D."/>
            <person name="Chandrababunaidu M.M."/>
            <person name="Singh D."/>
            <person name="Sanghi N."/>
            <person name="Ghorai A."/>
            <person name="Mishra G.P."/>
            <person name="Madduluri M."/>
            <person name="Adhikary S.P."/>
            <person name="Tripathy S."/>
        </authorList>
    </citation>
    <scope>NUCLEOTIDE SEQUENCE [LARGE SCALE GENOMIC DNA]</scope>
    <source>
        <strain evidence="3 4">VB511283</strain>
    </source>
</reference>
<name>A0A9X5I6Q5_9CYAN</name>
<dbReference type="Gene3D" id="3.40.50.300">
    <property type="entry name" value="P-loop containing nucleotide triphosphate hydrolases"/>
    <property type="match status" value="1"/>
</dbReference>
<dbReference type="PROSITE" id="PS50837">
    <property type="entry name" value="NACHT"/>
    <property type="match status" value="1"/>
</dbReference>
<evidence type="ECO:0000313" key="4">
    <source>
        <dbReference type="Proteomes" id="UP000031532"/>
    </source>
</evidence>
<sequence length="760" mass="88036">MGKRAGRSLKASTIGISRANQSLLNFESKLSLADELEISRATVQKFFVGKPIGRENFHKICQKLQLPWQAIAEIPDDEFSLEELIVTSKDDVETLVKDVRQKTRTYIESKCGIVRILNMSQPTKLNDIFTKVNVLEKISRNQRLSINDLVSVRLDFHLKRSHFYPDIFQPIPGMKAIGKYPKLMIFGNPGSGKTTFLKYIATQCIQGRLFEDLIPIFISLKVFTELEHHPTLLEWISTVFDNYGVEPNTAKDLLVQGRMLVLLDGLDEVRDIDSERVLIAINSFYHQFDRNRFIITCRTAAQEFTIEEFVEVELADFDDNNIAEFVSKWFAQKSDTIPKFLQTLKCNASIRELANNPLLLTLLCSIFEEANLPASRLEIYREGVDLLLRKWDAKRNIERKQIYQNLSAQHKEELLSHIAFTSFVKGEYFLKQQELEQYIISYVESVLQGEKIDLCDSTAILQSIEAQHGLLVERARGIYSFSHLTFQEYFTARKITQSPPQTLNLTLERLSDRLVTDKRWREVALLTVGMLKNADYFLLMMKQKTDKLVLDPSLQRFFQWVNCKAAAASVNNKSATVKAFYYDLALSHILSLFGSTFEISRTLEVNFNRTLEPSLALDLALDRTLLLPESIHRVSDPERMIERVLNRAIFRARNSEPELAGELQKMKQQLSNLERNKQQFQQWWQVNGKAWTEQLKQRVRLKRNIGHNWQFSQQQKQILKQYYDANLLLAKCLTTSLFVSREVREKIEHTLLLPLTETSE</sequence>
<dbReference type="PANTHER" id="PTHR46844">
    <property type="entry name" value="SLR5058 PROTEIN"/>
    <property type="match status" value="1"/>
</dbReference>
<dbReference type="Pfam" id="PF22727">
    <property type="entry name" value="NCH2"/>
    <property type="match status" value="1"/>
</dbReference>
<evidence type="ECO:0000256" key="1">
    <source>
        <dbReference type="SAM" id="Coils"/>
    </source>
</evidence>
<gene>
    <name evidence="3" type="ORF">QH73_0022215</name>
</gene>
<dbReference type="InterPro" id="IPR054501">
    <property type="entry name" value="NCH2"/>
</dbReference>
<dbReference type="AlphaFoldDB" id="A0A9X5I6Q5"/>
<evidence type="ECO:0000313" key="3">
    <source>
        <dbReference type="EMBL" id="NHC37320.1"/>
    </source>
</evidence>
<dbReference type="RefSeq" id="WP_039716116.1">
    <property type="nucleotide sequence ID" value="NZ_JTJC03000007.1"/>
</dbReference>
<protein>
    <submittedName>
        <fullName evidence="3">NACHT domain-containing NTPase</fullName>
    </submittedName>
</protein>
<evidence type="ECO:0000259" key="2">
    <source>
        <dbReference type="PROSITE" id="PS50837"/>
    </source>
</evidence>
<comment type="caution">
    <text evidence="3">The sequence shown here is derived from an EMBL/GenBank/DDBJ whole genome shotgun (WGS) entry which is preliminary data.</text>
</comment>
<feature type="domain" description="NACHT" evidence="2">
    <location>
        <begin position="181"/>
        <end position="301"/>
    </location>
</feature>
<dbReference type="InterPro" id="IPR027417">
    <property type="entry name" value="P-loop_NTPase"/>
</dbReference>